<dbReference type="PANTHER" id="PTHR32438:SF5">
    <property type="entry name" value="4-ALPHA-GLUCANOTRANSFERASE DPE1, CHLOROPLASTIC_AMYLOPLASTIC"/>
    <property type="match status" value="1"/>
</dbReference>
<dbReference type="InterPro" id="IPR003385">
    <property type="entry name" value="Glyco_hydro_77"/>
</dbReference>
<dbReference type="InterPro" id="IPR017853">
    <property type="entry name" value="GH"/>
</dbReference>
<evidence type="ECO:0000256" key="3">
    <source>
        <dbReference type="ARBA" id="ARBA00012560"/>
    </source>
</evidence>
<sequence>MQIERSSGILLHPTSLPGPYGVGELGAEAYTFVDKLAQSRQSWWQILPLNPTDGSGSPYASSSAFAMNTALIPADEMHQLGLLTAEELAELEDFAAGFSDDTYEVSQVLPYRIALFERAAGRFGQEHELFKDYEAFKAEQSWLDDFALFSALKDEHGGGSWTQWPEALRRREGKALSQAKDRLQAAIFAKSVLQFLSARAWQNLRSYAAQKGVKLIGDIPIFVAFDSADVWANREYFLVDADGLAKDVAGVPPDYFSATGQKWGNPLYDWDALAKDGYSWWMARIAQALAAFDVVRIDHFRGFESFWATPAEAPTAETGEWRKGPGSAFFDAVESHFGDVPFIAEDLGIITEEVEALRDNHHLPGMKILQFAFDHNPDHPFLPHTYPEHCVAYTGTHDNDTTMGWYWGEGEDTRHQVRSYLSHPDDGIMKAMMESLSASKASLVVFPLQDIFELGTDARMNTPGTSEDNWGWRVTTDVLEQKDAWDALKELTEKHGR</sequence>
<comment type="similarity">
    <text evidence="2 10">Belongs to the disproportionating enzyme family.</text>
</comment>
<reference evidence="11 12" key="1">
    <citation type="submission" date="2019-08" db="EMBL/GenBank/DDBJ databases">
        <authorList>
            <person name="Liang Q."/>
        </authorList>
    </citation>
    <scope>NUCLEOTIDE SEQUENCE [LARGE SCALE GENOMIC DNA]</scope>
    <source>
        <strain evidence="11 12">V1718</strain>
    </source>
</reference>
<dbReference type="KEGG" id="bbae:FRD01_10575"/>
<keyword evidence="7 10" id="KW-0119">Carbohydrate metabolism</keyword>
<dbReference type="EC" id="2.4.1.25" evidence="3 10"/>
<evidence type="ECO:0000256" key="9">
    <source>
        <dbReference type="ARBA" id="ARBA00031501"/>
    </source>
</evidence>
<dbReference type="PANTHER" id="PTHR32438">
    <property type="entry name" value="4-ALPHA-GLUCANOTRANSFERASE DPE1, CHLOROPLASTIC/AMYLOPLASTIC"/>
    <property type="match status" value="1"/>
</dbReference>
<dbReference type="SUPFAM" id="SSF51445">
    <property type="entry name" value="(Trans)glycosidases"/>
    <property type="match status" value="1"/>
</dbReference>
<evidence type="ECO:0000256" key="6">
    <source>
        <dbReference type="ARBA" id="ARBA00022679"/>
    </source>
</evidence>
<comment type="catalytic activity">
    <reaction evidence="1 10">
        <text>Transfers a segment of a (1-&gt;4)-alpha-D-glucan to a new position in an acceptor, which may be glucose or a (1-&gt;4)-alpha-D-glucan.</text>
        <dbReference type="EC" id="2.4.1.25"/>
    </reaction>
</comment>
<proteinExistence type="inferred from homology"/>
<dbReference type="Pfam" id="PF02446">
    <property type="entry name" value="Glyco_hydro_77"/>
    <property type="match status" value="1"/>
</dbReference>
<evidence type="ECO:0000256" key="8">
    <source>
        <dbReference type="ARBA" id="ARBA00031423"/>
    </source>
</evidence>
<dbReference type="NCBIfam" id="TIGR00217">
    <property type="entry name" value="malQ"/>
    <property type="match status" value="1"/>
</dbReference>
<dbReference type="EMBL" id="CP042467">
    <property type="protein sequence ID" value="QED27668.1"/>
    <property type="molecule type" value="Genomic_DNA"/>
</dbReference>
<evidence type="ECO:0000256" key="7">
    <source>
        <dbReference type="ARBA" id="ARBA00023277"/>
    </source>
</evidence>
<dbReference type="GO" id="GO:0005975">
    <property type="term" value="P:carbohydrate metabolic process"/>
    <property type="evidence" value="ECO:0007669"/>
    <property type="project" value="InterPro"/>
</dbReference>
<evidence type="ECO:0000256" key="5">
    <source>
        <dbReference type="ARBA" id="ARBA00022676"/>
    </source>
</evidence>
<dbReference type="Proteomes" id="UP000321595">
    <property type="component" value="Chromosome"/>
</dbReference>
<keyword evidence="12" id="KW-1185">Reference proteome</keyword>
<keyword evidence="6 10" id="KW-0808">Transferase</keyword>
<evidence type="ECO:0000256" key="1">
    <source>
        <dbReference type="ARBA" id="ARBA00000439"/>
    </source>
</evidence>
<name>A0A5B8XS09_9DELT</name>
<dbReference type="RefSeq" id="WP_146959409.1">
    <property type="nucleotide sequence ID" value="NZ_CP042467.1"/>
</dbReference>
<keyword evidence="5 10" id="KW-0328">Glycosyltransferase</keyword>
<evidence type="ECO:0000256" key="10">
    <source>
        <dbReference type="RuleBase" id="RU361207"/>
    </source>
</evidence>
<dbReference type="GO" id="GO:0004134">
    <property type="term" value="F:4-alpha-glucanotransferase activity"/>
    <property type="evidence" value="ECO:0007669"/>
    <property type="project" value="UniProtKB-EC"/>
</dbReference>
<accession>A0A5B8XS09</accession>
<protein>
    <recommendedName>
        <fullName evidence="4 10">4-alpha-glucanotransferase</fullName>
        <ecNumber evidence="3 10">2.4.1.25</ecNumber>
    </recommendedName>
    <alternativeName>
        <fullName evidence="8 10">Amylomaltase</fullName>
    </alternativeName>
    <alternativeName>
        <fullName evidence="9 10">Disproportionating enzyme</fullName>
    </alternativeName>
</protein>
<gene>
    <name evidence="11" type="primary">malQ</name>
    <name evidence="11" type="ORF">FRD01_10575</name>
</gene>
<dbReference type="AlphaFoldDB" id="A0A5B8XS09"/>
<evidence type="ECO:0000256" key="4">
    <source>
        <dbReference type="ARBA" id="ARBA00020295"/>
    </source>
</evidence>
<evidence type="ECO:0000313" key="11">
    <source>
        <dbReference type="EMBL" id="QED27668.1"/>
    </source>
</evidence>
<dbReference type="Gene3D" id="3.20.20.80">
    <property type="entry name" value="Glycosidases"/>
    <property type="match status" value="1"/>
</dbReference>
<evidence type="ECO:0000256" key="2">
    <source>
        <dbReference type="ARBA" id="ARBA00005684"/>
    </source>
</evidence>
<dbReference type="OrthoDB" id="9761577at2"/>
<dbReference type="NCBIfam" id="NF011080">
    <property type="entry name" value="PRK14508.1-3"/>
    <property type="match status" value="1"/>
</dbReference>
<organism evidence="11 12">
    <name type="scientific">Microvenator marinus</name>
    <dbReference type="NCBI Taxonomy" id="2600177"/>
    <lineage>
        <taxon>Bacteria</taxon>
        <taxon>Deltaproteobacteria</taxon>
        <taxon>Bradymonadales</taxon>
        <taxon>Microvenatoraceae</taxon>
        <taxon>Microvenator</taxon>
    </lineage>
</organism>
<evidence type="ECO:0000313" key="12">
    <source>
        <dbReference type="Proteomes" id="UP000321595"/>
    </source>
</evidence>